<dbReference type="EMBL" id="JPWB01000001">
    <property type="protein sequence ID" value="RCK25128.1"/>
    <property type="molecule type" value="Genomic_DNA"/>
</dbReference>
<gene>
    <name evidence="2" type="ORF">TH6_00380</name>
</gene>
<evidence type="ECO:0000313" key="3">
    <source>
        <dbReference type="Proteomes" id="UP000253061"/>
    </source>
</evidence>
<feature type="transmembrane region" description="Helical" evidence="1">
    <location>
        <begin position="25"/>
        <end position="47"/>
    </location>
</feature>
<organism evidence="2 3">
    <name type="scientific">Thalassospira profundimaris</name>
    <dbReference type="NCBI Taxonomy" id="502049"/>
    <lineage>
        <taxon>Bacteria</taxon>
        <taxon>Pseudomonadati</taxon>
        <taxon>Pseudomonadota</taxon>
        <taxon>Alphaproteobacteria</taxon>
        <taxon>Rhodospirillales</taxon>
        <taxon>Thalassospiraceae</taxon>
        <taxon>Thalassospira</taxon>
    </lineage>
</organism>
<evidence type="ECO:0000256" key="1">
    <source>
        <dbReference type="SAM" id="Phobius"/>
    </source>
</evidence>
<name>A0A367VIT0_9PROT</name>
<dbReference type="Proteomes" id="UP000253061">
    <property type="component" value="Unassembled WGS sequence"/>
</dbReference>
<reference evidence="2 3" key="1">
    <citation type="submission" date="2014-07" db="EMBL/GenBank/DDBJ databases">
        <title>Draft genome sequence of Thalassospira profundimaris R8-17.</title>
        <authorList>
            <person name="Lai Q."/>
            <person name="Shao Z."/>
        </authorList>
    </citation>
    <scope>NUCLEOTIDE SEQUENCE [LARGE SCALE GENOMIC DNA]</scope>
    <source>
        <strain evidence="2 3">R8-17</strain>
    </source>
</reference>
<keyword evidence="1" id="KW-1133">Transmembrane helix</keyword>
<evidence type="ECO:0000313" key="2">
    <source>
        <dbReference type="EMBL" id="RCK25128.1"/>
    </source>
</evidence>
<proteinExistence type="predicted"/>
<protein>
    <submittedName>
        <fullName evidence="2">Uncharacterized protein</fullName>
    </submittedName>
</protein>
<sequence>MTINHRDNAGNRCQRFKQFFDMGRFTIYLAFKAGALKILLFVIEAIGRSHSQQTKPRMIFRQLFPRRSK</sequence>
<dbReference type="RefSeq" id="WP_062956765.1">
    <property type="nucleotide sequence ID" value="NZ_JPWB01000001.1"/>
</dbReference>
<keyword evidence="1" id="KW-0472">Membrane</keyword>
<accession>A0A367VIT0</accession>
<keyword evidence="1" id="KW-0812">Transmembrane</keyword>
<dbReference type="AlphaFoldDB" id="A0A367VIT0"/>
<comment type="caution">
    <text evidence="2">The sequence shown here is derived from an EMBL/GenBank/DDBJ whole genome shotgun (WGS) entry which is preliminary data.</text>
</comment>